<dbReference type="HOGENOM" id="CLU_015973_0_0_1"/>
<dbReference type="Proteomes" id="UP000053617">
    <property type="component" value="Unassembled WGS sequence"/>
</dbReference>
<dbReference type="VEuPathDB" id="FungiDB:Z518_08682"/>
<evidence type="ECO:0000313" key="5">
    <source>
        <dbReference type="Proteomes" id="UP000053617"/>
    </source>
</evidence>
<feature type="region of interest" description="Disordered" evidence="2">
    <location>
        <begin position="191"/>
        <end position="355"/>
    </location>
</feature>
<feature type="compositionally biased region" description="Basic and acidic residues" evidence="2">
    <location>
        <begin position="552"/>
        <end position="563"/>
    </location>
</feature>
<proteinExistence type="predicted"/>
<dbReference type="RefSeq" id="XP_013269876.1">
    <property type="nucleotide sequence ID" value="XM_013414422.1"/>
</dbReference>
<dbReference type="OrthoDB" id="5344169at2759"/>
<organism evidence="4 5">
    <name type="scientific">Rhinocladiella mackenziei CBS 650.93</name>
    <dbReference type="NCBI Taxonomy" id="1442369"/>
    <lineage>
        <taxon>Eukaryota</taxon>
        <taxon>Fungi</taxon>
        <taxon>Dikarya</taxon>
        <taxon>Ascomycota</taxon>
        <taxon>Pezizomycotina</taxon>
        <taxon>Eurotiomycetes</taxon>
        <taxon>Chaetothyriomycetidae</taxon>
        <taxon>Chaetothyriales</taxon>
        <taxon>Herpotrichiellaceae</taxon>
        <taxon>Rhinocladiella</taxon>
    </lineage>
</organism>
<name>A0A0D2J1F8_9EURO</name>
<dbReference type="InterPro" id="IPR011598">
    <property type="entry name" value="bHLH_dom"/>
</dbReference>
<evidence type="ECO:0000259" key="3">
    <source>
        <dbReference type="PROSITE" id="PS50888"/>
    </source>
</evidence>
<dbReference type="PROSITE" id="PS50888">
    <property type="entry name" value="BHLH"/>
    <property type="match status" value="1"/>
</dbReference>
<dbReference type="STRING" id="1442369.A0A0D2J1F8"/>
<dbReference type="GeneID" id="25296753"/>
<evidence type="ECO:0000313" key="4">
    <source>
        <dbReference type="EMBL" id="KIX02740.1"/>
    </source>
</evidence>
<dbReference type="Pfam" id="PF00010">
    <property type="entry name" value="HLH"/>
    <property type="match status" value="1"/>
</dbReference>
<gene>
    <name evidence="4" type="ORF">Z518_08682</name>
</gene>
<reference evidence="4 5" key="1">
    <citation type="submission" date="2015-01" db="EMBL/GenBank/DDBJ databases">
        <title>The Genome Sequence of Rhinocladiella mackenzie CBS 650.93.</title>
        <authorList>
            <consortium name="The Broad Institute Genomics Platform"/>
            <person name="Cuomo C."/>
            <person name="de Hoog S."/>
            <person name="Gorbushina A."/>
            <person name="Stielow B."/>
            <person name="Teixiera M."/>
            <person name="Abouelleil A."/>
            <person name="Chapman S.B."/>
            <person name="Priest M."/>
            <person name="Young S.K."/>
            <person name="Wortman J."/>
            <person name="Nusbaum C."/>
            <person name="Birren B."/>
        </authorList>
    </citation>
    <scope>NUCLEOTIDE SEQUENCE [LARGE SCALE GENOMIC DNA]</scope>
    <source>
        <strain evidence="4 5">CBS 650.93</strain>
    </source>
</reference>
<dbReference type="SUPFAM" id="SSF47459">
    <property type="entry name" value="HLH, helix-loop-helix DNA-binding domain"/>
    <property type="match status" value="1"/>
</dbReference>
<keyword evidence="5" id="KW-1185">Reference proteome</keyword>
<feature type="region of interest" description="Disordered" evidence="2">
    <location>
        <begin position="541"/>
        <end position="574"/>
    </location>
</feature>
<feature type="compositionally biased region" description="Polar residues" evidence="2">
    <location>
        <begin position="268"/>
        <end position="289"/>
    </location>
</feature>
<dbReference type="Gene3D" id="4.10.280.10">
    <property type="entry name" value="Helix-loop-helix DNA-binding domain"/>
    <property type="match status" value="1"/>
</dbReference>
<feature type="compositionally biased region" description="Polar residues" evidence="2">
    <location>
        <begin position="381"/>
        <end position="393"/>
    </location>
</feature>
<feature type="region of interest" description="Disordered" evidence="2">
    <location>
        <begin position="372"/>
        <end position="455"/>
    </location>
</feature>
<evidence type="ECO:0000256" key="1">
    <source>
        <dbReference type="SAM" id="Coils"/>
    </source>
</evidence>
<dbReference type="InterPro" id="IPR036638">
    <property type="entry name" value="HLH_DNA-bd_sf"/>
</dbReference>
<dbReference type="AlphaFoldDB" id="A0A0D2J1F8"/>
<protein>
    <submittedName>
        <fullName evidence="4">Rhinocladiella mackenziei CBS 650.93 unplaced genomic scaffold supercont1.6, whole genome shotgun sequence</fullName>
    </submittedName>
</protein>
<feature type="compositionally biased region" description="Low complexity" evidence="2">
    <location>
        <begin position="311"/>
        <end position="324"/>
    </location>
</feature>
<accession>A0A0D2J1F8</accession>
<feature type="domain" description="BHLH" evidence="3">
    <location>
        <begin position="510"/>
        <end position="586"/>
    </location>
</feature>
<dbReference type="EMBL" id="KN847480">
    <property type="protein sequence ID" value="KIX02740.1"/>
    <property type="molecule type" value="Genomic_DNA"/>
</dbReference>
<feature type="compositionally biased region" description="Polar residues" evidence="2">
    <location>
        <begin position="336"/>
        <end position="355"/>
    </location>
</feature>
<feature type="compositionally biased region" description="Low complexity" evidence="2">
    <location>
        <begin position="394"/>
        <end position="405"/>
    </location>
</feature>
<dbReference type="SMART" id="SM00353">
    <property type="entry name" value="HLH"/>
    <property type="match status" value="1"/>
</dbReference>
<dbReference type="GO" id="GO:0046983">
    <property type="term" value="F:protein dimerization activity"/>
    <property type="evidence" value="ECO:0007669"/>
    <property type="project" value="InterPro"/>
</dbReference>
<keyword evidence="1" id="KW-0175">Coiled coil</keyword>
<feature type="coiled-coil region" evidence="1">
    <location>
        <begin position="583"/>
        <end position="610"/>
    </location>
</feature>
<dbReference type="CDD" id="cd11392">
    <property type="entry name" value="bHLH_ScPHO4_like"/>
    <property type="match status" value="1"/>
</dbReference>
<sequence length="618" mass="65372">MTQEREQNVVWPQDMQDDTIVAGVGDDDFTKFLDLDSEFQHFTPMNNGHSGLDTPMGRLGFGNSAPDLSYAGSEQMNMNVPPTTDSVSYRNHIPSSQPYGQYPQYQRMPMPPQYRVPPTPVSAEMHAGKYAHTVGNNGQIIFDHQQVSFTPLVSPAQTPMDGGFAMSDYGLGDEFFSPLTSPAIEAQATFSSTGTTASPVDLNADPGATNKSTTAGTKRPRRKGSNAARTPARSVKQSPAMKPQPRRRVPSLTSLPLDKVGGMLPQGVQGSNLQPSAPNSAALQPSDDSVSPEPLSEAAMRPPPVPQAGKSPQQLAASQGAASANPVTPATLMRMPSNQSMSAKQMEQHGSAQSANEPMEDIMLPDAAAPGTQPILASIDTGKTGNDSESTPTLSAKSAKLSAASTPRSGLARATSQETFAKPGKIETRGGRASKKRQSTSSATISPALRPKISPSISPLAPATGPGMSHLSAETSALYLASKSNYQNILEGTHLPGVSYPETLAENLTSKRTSHKIAEQGRRNRINLALKEIEALLPPSILATNGKNHRSGSHDNDEAEHKPPPPGQGASKASTVEMAIVYIKSLQTELKETKDKLEAVEKKLAEGTSKAESQASDG</sequence>
<evidence type="ECO:0000256" key="2">
    <source>
        <dbReference type="SAM" id="MobiDB-lite"/>
    </source>
</evidence>